<dbReference type="InterPro" id="IPR027417">
    <property type="entry name" value="P-loop_NTPase"/>
</dbReference>
<name>A0A161ZHT5_DAUCS</name>
<accession>A0A161ZHT5</accession>
<dbReference type="GO" id="GO:0004386">
    <property type="term" value="F:helicase activity"/>
    <property type="evidence" value="ECO:0007669"/>
    <property type="project" value="UniProtKB-UniRule"/>
</dbReference>
<evidence type="ECO:0000256" key="4">
    <source>
        <dbReference type="ARBA" id="ARBA00022840"/>
    </source>
</evidence>
<reference evidence="7" key="1">
    <citation type="journal article" date="2016" name="Nat. Genet.">
        <title>A high-quality carrot genome assembly provides new insights into carotenoid accumulation and asterid genome evolution.</title>
        <authorList>
            <person name="Iorizzo M."/>
            <person name="Ellison S."/>
            <person name="Senalik D."/>
            <person name="Zeng P."/>
            <person name="Satapoomin P."/>
            <person name="Huang J."/>
            <person name="Bowman M."/>
            <person name="Iovene M."/>
            <person name="Sanseverino W."/>
            <person name="Cavagnaro P."/>
            <person name="Yildiz M."/>
            <person name="Macko-Podgorni A."/>
            <person name="Moranska E."/>
            <person name="Grzebelus E."/>
            <person name="Grzebelus D."/>
            <person name="Ashrafi H."/>
            <person name="Zheng Z."/>
            <person name="Cheng S."/>
            <person name="Spooner D."/>
            <person name="Van Deynze A."/>
            <person name="Simon P."/>
        </authorList>
    </citation>
    <scope>NUCLEOTIDE SEQUENCE [LARGE SCALE GENOMIC DNA]</scope>
    <source>
        <tissue evidence="7">Leaf</tissue>
    </source>
</reference>
<dbReference type="PANTHER" id="PTHR21529:SF4">
    <property type="entry name" value="TPR AND ANKYRIN REPEAT-CONTAINING PROTEIN 1"/>
    <property type="match status" value="1"/>
</dbReference>
<evidence type="ECO:0000256" key="5">
    <source>
        <dbReference type="PROSITE-ProRule" id="PRU00560"/>
    </source>
</evidence>
<dbReference type="Pfam" id="PF00580">
    <property type="entry name" value="UvrD-helicase"/>
    <property type="match status" value="1"/>
</dbReference>
<protein>
    <recommendedName>
        <fullName evidence="6">UvrD-like helicase ATP-binding domain-containing protein</fullName>
    </recommendedName>
</protein>
<sequence length="3257" mass="373812">MDDEQGREASSKKQAASQLVKDKNLVDVIFSWSVDDILNGDLYKDQVGKIPDAFESIENYLSSFVYPLLEETRSDICSKIESISTAPFGKVISVERPKQQSRKLFYDLMVEDWKYNSYNSEKDPYRAKPGDVIAFTAATPGQYLDVERLRMRCNLGYVTNVLRDDCMYAHFEVRTSKELELGKDGWNKSLYAVFVANVTTSNRIWKALRFNQNLDVIKETLGTNSMVQGCCMLCPSEMKKKLEDRLCLPSYLNKSQRQAILECVFKSHCAHKSSLELIWGPPGTGKTRTLAVMLWSLLQLKCRTLICCPTNVAISEIASRVMKLVNEDDTSLYSLGDILLYGNIDQTAYVIEEMCLDYRVKKLSECLGDGTGWRHCIITMIELLEDCVSKYKNFCDSKIVKDDHKYVNDGESFLNFIRDNFIATASSVRNCISTIFTHLPKKFIREHNYKDMVALMTMLDSFESFLFQTNVVGEELKEAFVCEEEFESLTHVNANVSRFLNAKGECVRFLRNLLSALDGLDLPKCDKDSIEEFCYKMASLIFCTASSSYKLQSVKMYPIKLLVIDEASQLKECELLVPLQVPSIKHVVLLGDECQLPAFVSSKVSAEAGIGRSLFERLSTLGFTRHLLDTQYRMHPNISKFPNAKFYQNRIMDAEIVKSDIYEKCYIPDPMFGSYSFMNISCGRESHTDTHSLTNMVEVAVLLKIIHRVYKACEAAKVKVTVGVVSPYSAQVSEIQRRLGKKYDDNDSFKVHIRTIDGFQGGEDDIVIISTVRSNQRGSLGFTSSPRRINVALTRARHCLWILGNEETLSKSDSVWEQLVLDAKVRQCFFNADDDKGLQAVIMEVKKELDQLGDMLKEDSMFFRNARWKLMFSGSFTKSFKKLEPETQNLVLLFLSRLANGWRPKGVNSVVSSESFTKILKQYKIRSYYILCSVDIYKELRYIQTLKVWEILPLQDIPKMITRLEHIFKMYTEDYISRCSKKCVEGKLEVPMTWAASENIVQYKSLSNTETGESSNTSDLDGRCLENSSVRESLLLMKFYSLSCGAMSNLLSGCDGESLGIPFELTDQERDIVLFNRSSFILGRSGTGKTTVLTMKLFRNDQLYHVASEGYHEVRTDPSYEEQRNEYNKGDILRQLFVTVSPKLCYAVREQFSQLKRSVCGGDSMPECHLVQTDAIDEAMHSADIQDSLYELPTNSYPLIITFQKFLMMLDGTIGISYFDRFPILRQSSHSAMGKSRSVALQTFIRTKEITFEKFDSLYWPHFNKDLTRKLCSLTVFTEIMSVIKGGLQATNDAVGTLCQQEYVALSSNRGSTLSMEKRVHIYKIFLDYEKRKVANGEFDQADLVLDLHRRLKDKRYNGDEIDFVFIDEVQDLSMRQISLFKYICKNVHDGFSFSGDTAQTIAKGINFRFEDIRYLFYRDFLGQENEKGKISSLFQLSYNFRTHIGILKLAQTVINLICHFFPYSIDFLNPETSLISGESPVLLETEGLDALRILFGNPGNVIAFGAEQVILVRDDRLKKEICDSVGKKALVLTIFECKGLEFQDVLLYKFFSSSPFENEWRVIYEYMNDNNMLVSTASTSFPRFDLEKHGILCSELKQLYVAVTRTKQRLWICENSKDFSGPMFDYWKKLCVAKVRKMDDSFIKEMQVESNEEDWRSRGIKYEMLILDSPYSDSKIFGLFHENNYEMAMMCFERAGDPFWAKLAEASLYQAAARRRESNSEMARKYLKRAAEIFDAIGKAESAAGLFVEIEEYERAGFIYLNILPEPKLEKAGECFCLGKCFRQAAKVYASGGLYSKCISACIYGKLFEMGMKYMQEWRQTGILVKYKVEINRIVQEFLHNGAIYYYEQHDHKKMMKFVESFESKDSIRQFLNDFRLHRELLYLEEKWGNFQDAARIAKQIGDSLLEADLLSKCGVFKEASLISLWYVFTELTRTTKGKYSPYNFKHILEKAMSTAKSHSDSLYDFACMEASILSAPKSAEEIPEAGLQFVRHWRQNVPARLVKTSCELDKTEQELLERCARRYHNLEDIETMMKFVEDFRSIQLMRTFLKTVNRVHQLILLEERNGNFLEAAEIAELTGDVLWKSDLFRKAGYFEEASLLILWYVFAESSWAVGNRAWPLRQFAQKRELLDKAKQIASNHSDQFHLFVCSEANILSNDELSLSEMGHYLYASPVQKSLRSKVLASRRALDAHMISLPSAYEWNGELLNNLGENVEDRIVRNQVSIETLVFLWNYWKDHILELIQHLCCEAGQDSALEDYILNLFGVRRKCCNQEIVYVILNSDAMWVREINSTSLSRTGDSVCIALHNFVPAALNHLASELLSVGIQVLDKLSLLYTYCQNISLSVFSQSSCLVHMLKIAKFLGNHKFPNCEYLDKSMVHKYLNLSSEKLYDIVFHIDCKKSLSKEMITFRRRAEATSGLISFMNAHTIRQMGNLVMLMLGSGKYSLHLNDNIMKFIARNQRWKELVEEISQIRSGPNSCISDLNDMSRGVSVASCIFAVLKEFTCGDWRSKPASVLPTSLLYLAERLLVMVSYFQGHFFVTKSACVEWLMYERWNVGSSPMELQVVFDDVHNVIASQIEILLLNKNETLLWLEKLNCNLEEYYSLLVLLNNLGENVEDRIVRNQVSIETLVFLWNYWKDHILELIQHLCCEAGQDSALEDYILNLFGVRRKCCNQEIVYVILNSDAMWVREINSTSLSRTGDSVCIALHNFVPAALNHLASELLSVGIQVLDKLSLLYTYCQNISLSVFSQSSCLVHMLKIAKFLGNHKFPNCEYLDKSMVHKYLNLSSEKLYDIVFHIDCKKSLSKEMITFRRRAEATSGLISFMNAHTIRQMGNLVMLMLGSGKYSLHLNDNIMKFIARNQRWKELVEEISQIRSGPNSCISDLNDMSRGVSVASCIFAVLKEFTCGDWRSKPASVLPTSLLYLAERLLVMVSYFQGHFFVTKSACVEWLMYERWNVGSSPMELQVVFDDVHNVIASQIEILLLNKNETLLWLEKLNCNLEEYYSLLVLRLMVLLCLICVNSGKHFEKLFSLLDRKEIRSELPAEFCNALGRRNCYFIDALSHAFVRIENPLVIVSLVGNVEDCSCSSAIFLNKKKLSQNDLVSELFQDTCDTSTIHDHIEGDDMGRPYGLIWEIFFQLVTLNEETGNLMQFMSKAPVVKVEVEKLSSLLSHTIASSHGASGFKNEEDLFIEANAMVEELNQLSYALDIRNLCEENIQTVVMISKQLQSRRPKLEPFLDHLFMQMHQENMHN</sequence>
<dbReference type="OMA" id="ASCIFAV"/>
<dbReference type="CDD" id="cd18808">
    <property type="entry name" value="SF1_C_Upf1"/>
    <property type="match status" value="1"/>
</dbReference>
<keyword evidence="2 5" id="KW-0378">Hydrolase</keyword>
<dbReference type="InterPro" id="IPR047187">
    <property type="entry name" value="SF1_C_Upf1"/>
</dbReference>
<dbReference type="PROSITE" id="PS51198">
    <property type="entry name" value="UVRD_HELICASE_ATP_BIND"/>
    <property type="match status" value="1"/>
</dbReference>
<keyword evidence="3 5" id="KW-0347">Helicase</keyword>
<dbReference type="FunFam" id="3.40.50.300:FF:000326">
    <property type="entry name" value="P-loop containing nucleoside triphosphate hydrolase"/>
    <property type="match status" value="1"/>
</dbReference>
<evidence type="ECO:0000313" key="7">
    <source>
        <dbReference type="EMBL" id="KZM86382.1"/>
    </source>
</evidence>
<dbReference type="SUPFAM" id="SSF52540">
    <property type="entry name" value="P-loop containing nucleoside triphosphate hydrolases"/>
    <property type="match status" value="2"/>
</dbReference>
<evidence type="ECO:0000256" key="2">
    <source>
        <dbReference type="ARBA" id="ARBA00022801"/>
    </source>
</evidence>
<dbReference type="InterPro" id="IPR041679">
    <property type="entry name" value="DNA2/NAM7-like_C"/>
</dbReference>
<evidence type="ECO:0000256" key="3">
    <source>
        <dbReference type="ARBA" id="ARBA00022806"/>
    </source>
</evidence>
<dbReference type="EMBL" id="LNRQ01000007">
    <property type="protein sequence ID" value="KZM86382.1"/>
    <property type="molecule type" value="Genomic_DNA"/>
</dbReference>
<gene>
    <name evidence="7" type="ORF">DCAR_023516</name>
</gene>
<proteinExistence type="predicted"/>
<dbReference type="GO" id="GO:0016787">
    <property type="term" value="F:hydrolase activity"/>
    <property type="evidence" value="ECO:0007669"/>
    <property type="project" value="UniProtKB-UniRule"/>
</dbReference>
<dbReference type="InterPro" id="IPR045529">
    <property type="entry name" value="DUF6469"/>
</dbReference>
<dbReference type="Pfam" id="PF13087">
    <property type="entry name" value="AAA_12"/>
    <property type="match status" value="1"/>
</dbReference>
<dbReference type="InterPro" id="IPR014016">
    <property type="entry name" value="UvrD-like_ATP-bd"/>
</dbReference>
<dbReference type="GO" id="GO:0005694">
    <property type="term" value="C:chromosome"/>
    <property type="evidence" value="ECO:0007669"/>
    <property type="project" value="UniProtKB-ARBA"/>
</dbReference>
<dbReference type="Gramene" id="KZM86382">
    <property type="protein sequence ID" value="KZM86382"/>
    <property type="gene ID" value="DCAR_023516"/>
</dbReference>
<feature type="domain" description="UvrD-like helicase ATP-binding" evidence="6">
    <location>
        <begin position="1062"/>
        <end position="1444"/>
    </location>
</feature>
<dbReference type="InterPro" id="IPR039904">
    <property type="entry name" value="TRANK1"/>
</dbReference>
<comment type="caution">
    <text evidence="7">The sequence shown here is derived from an EMBL/GenBank/DDBJ whole genome shotgun (WGS) entry which is preliminary data.</text>
</comment>
<dbReference type="STRING" id="79200.A0A161ZHT5"/>
<dbReference type="PANTHER" id="PTHR21529">
    <property type="entry name" value="MAMMARY TURMOR VIRUS RECEPTOR HOMOLOG 1, 2 MTVR1, 2"/>
    <property type="match status" value="1"/>
</dbReference>
<evidence type="ECO:0000259" key="6">
    <source>
        <dbReference type="PROSITE" id="PS51198"/>
    </source>
</evidence>
<feature type="binding site" evidence="5">
    <location>
        <begin position="1083"/>
        <end position="1090"/>
    </location>
    <ligand>
        <name>ATP</name>
        <dbReference type="ChEBI" id="CHEBI:30616"/>
    </ligand>
</feature>
<dbReference type="GO" id="GO:0005524">
    <property type="term" value="F:ATP binding"/>
    <property type="evidence" value="ECO:0007669"/>
    <property type="project" value="UniProtKB-UniRule"/>
</dbReference>
<dbReference type="Pfam" id="PF13086">
    <property type="entry name" value="AAA_11"/>
    <property type="match status" value="1"/>
</dbReference>
<organism evidence="7">
    <name type="scientific">Daucus carota subsp. sativus</name>
    <name type="common">Carrot</name>
    <dbReference type="NCBI Taxonomy" id="79200"/>
    <lineage>
        <taxon>Eukaryota</taxon>
        <taxon>Viridiplantae</taxon>
        <taxon>Streptophyta</taxon>
        <taxon>Embryophyta</taxon>
        <taxon>Tracheophyta</taxon>
        <taxon>Spermatophyta</taxon>
        <taxon>Magnoliopsida</taxon>
        <taxon>eudicotyledons</taxon>
        <taxon>Gunneridae</taxon>
        <taxon>Pentapetalae</taxon>
        <taxon>asterids</taxon>
        <taxon>campanulids</taxon>
        <taxon>Apiales</taxon>
        <taxon>Apiaceae</taxon>
        <taxon>Apioideae</taxon>
        <taxon>Scandiceae</taxon>
        <taxon>Daucinae</taxon>
        <taxon>Daucus</taxon>
        <taxon>Daucus sect. Daucus</taxon>
    </lineage>
</organism>
<dbReference type="Pfam" id="PF20073">
    <property type="entry name" value="DUF6469"/>
    <property type="match status" value="1"/>
</dbReference>
<dbReference type="Gene3D" id="3.40.50.300">
    <property type="entry name" value="P-loop containing nucleotide triphosphate hydrolases"/>
    <property type="match status" value="4"/>
</dbReference>
<keyword evidence="1 5" id="KW-0547">Nucleotide-binding</keyword>
<keyword evidence="4 5" id="KW-0067">ATP-binding</keyword>
<dbReference type="InterPro" id="IPR041677">
    <property type="entry name" value="DNA2/NAM7_AAA_11"/>
</dbReference>
<evidence type="ECO:0000256" key="1">
    <source>
        <dbReference type="ARBA" id="ARBA00022741"/>
    </source>
</evidence>